<dbReference type="Pfam" id="PF08860">
    <property type="entry name" value="DUF1827"/>
    <property type="match status" value="1"/>
</dbReference>
<proteinExistence type="predicted"/>
<accession>A0ABX3CLA8</accession>
<protein>
    <submittedName>
        <fullName evidence="1">Uncharacterized protein</fullName>
    </submittedName>
</protein>
<gene>
    <name evidence="1" type="ORF">BBV17_26365</name>
</gene>
<sequence>MWYKLKNITKKENESEFVNFLKEQYGSDTEVNIYELNKTTRIIYTNHGIHKHISISNHKREVREIEIHFVAEKIMKLKDEYIQRWKSDKGIIHLHYTQKVEDLALH</sequence>
<dbReference type="EMBL" id="MBRJ01000046">
    <property type="protein sequence ID" value="OHX43436.1"/>
    <property type="molecule type" value="Genomic_DNA"/>
</dbReference>
<reference evidence="1 2" key="1">
    <citation type="submission" date="2016-07" db="EMBL/GenBank/DDBJ databases">
        <title>Bacillus oceanisediminis whole genome.</title>
        <authorList>
            <person name="Pal Y."/>
            <person name="Verma A."/>
            <person name="Mual P."/>
            <person name="Srinivasan K."/>
        </authorList>
    </citation>
    <scope>NUCLEOTIDE SEQUENCE [LARGE SCALE GENOMIC DNA]</scope>
    <source>
        <strain evidence="1 2">Bhandara28</strain>
    </source>
</reference>
<comment type="caution">
    <text evidence="1">The sequence shown here is derived from an EMBL/GenBank/DDBJ whole genome shotgun (WGS) entry which is preliminary data.</text>
</comment>
<name>A0ABX3CLA8_9BACI</name>
<evidence type="ECO:0000313" key="1">
    <source>
        <dbReference type="EMBL" id="OHX43436.1"/>
    </source>
</evidence>
<evidence type="ECO:0000313" key="2">
    <source>
        <dbReference type="Proteomes" id="UP000180194"/>
    </source>
</evidence>
<dbReference type="InterPro" id="IPR038226">
    <property type="entry name" value="LMG18311-like_sf"/>
</dbReference>
<keyword evidence="2" id="KW-1185">Reference proteome</keyword>
<dbReference type="Gene3D" id="3.40.1720.10">
    <property type="entry name" value="Streptococcus thermophilus LMG 18311 protein like"/>
    <property type="match status" value="1"/>
</dbReference>
<organism evidence="1 2">
    <name type="scientific">Cytobacillus oceanisediminis</name>
    <dbReference type="NCBI Taxonomy" id="665099"/>
    <lineage>
        <taxon>Bacteria</taxon>
        <taxon>Bacillati</taxon>
        <taxon>Bacillota</taxon>
        <taxon>Bacilli</taxon>
        <taxon>Bacillales</taxon>
        <taxon>Bacillaceae</taxon>
        <taxon>Cytobacillus</taxon>
    </lineage>
</organism>
<dbReference type="InterPro" id="IPR014959">
    <property type="entry name" value="DUF1827"/>
</dbReference>
<dbReference type="RefSeq" id="WP_071159256.1">
    <property type="nucleotide sequence ID" value="NZ_MBRJ01000046.1"/>
</dbReference>
<dbReference type="Proteomes" id="UP000180194">
    <property type="component" value="Unassembled WGS sequence"/>
</dbReference>